<sequence length="147" mass="16354">MTHEFVAAVQSIVEPLLTELGFQFEQYTGDVDEGGPTAAVLVYRSDDCKIQIYKSSRGGEINCMIAPLDAANVVGLYDHSGKWQYLPRFALRQGVPLEEIVEDKLSVKFPTTDQFLESVRDRIAKYYPVAHAGVLEMGGPEWWAASP</sequence>
<accession>A0ABY8VYF7</accession>
<reference evidence="1 2" key="1">
    <citation type="journal article" date="2023" name="Microbiol. Resour. Announc.">
        <title>Complete Genome Sequence of Mycobacterium wuenschmanii, a novel Nontuberculous Mycobacterium Isolated from a captive population of Amazon Milk Frogs.</title>
        <authorList>
            <person name="Hicks J."/>
            <person name="Zeineldin M."/>
            <person name="Ward H."/>
            <person name="Wuenschmann A."/>
            <person name="Camp P."/>
            <person name="Farrell D."/>
            <person name="Lehman K."/>
            <person name="Thacker T."/>
            <person name="Cuthbert E."/>
        </authorList>
    </citation>
    <scope>NUCLEOTIDE SEQUENCE [LARGE SCALE GENOMIC DNA]</scope>
    <source>
        <strain evidence="1 2">Wuenschmanii</strain>
    </source>
</reference>
<evidence type="ECO:0000313" key="2">
    <source>
        <dbReference type="Proteomes" id="UP001236585"/>
    </source>
</evidence>
<keyword evidence="2" id="KW-1185">Reference proteome</keyword>
<dbReference type="RefSeq" id="WP_285188017.1">
    <property type="nucleotide sequence ID" value="NZ_CP126981.1"/>
</dbReference>
<protein>
    <recommendedName>
        <fullName evidence="3">YbjN domain-containing protein</fullName>
    </recommendedName>
</protein>
<dbReference type="EMBL" id="CP126981">
    <property type="protein sequence ID" value="WIM88030.1"/>
    <property type="molecule type" value="Genomic_DNA"/>
</dbReference>
<gene>
    <name evidence="1" type="ORF">PT015_00395</name>
</gene>
<organism evidence="1 2">
    <name type="scientific">Candidatus Mycobacterium wuenschmannii</name>
    <dbReference type="NCBI Taxonomy" id="3027808"/>
    <lineage>
        <taxon>Bacteria</taxon>
        <taxon>Bacillati</taxon>
        <taxon>Actinomycetota</taxon>
        <taxon>Actinomycetes</taxon>
        <taxon>Mycobacteriales</taxon>
        <taxon>Mycobacteriaceae</taxon>
        <taxon>Mycobacterium</taxon>
    </lineage>
</organism>
<evidence type="ECO:0008006" key="3">
    <source>
        <dbReference type="Google" id="ProtNLM"/>
    </source>
</evidence>
<evidence type="ECO:0000313" key="1">
    <source>
        <dbReference type="EMBL" id="WIM88030.1"/>
    </source>
</evidence>
<proteinExistence type="predicted"/>
<dbReference type="Proteomes" id="UP001236585">
    <property type="component" value="Chromosome"/>
</dbReference>
<name>A0ABY8VYF7_9MYCO</name>